<dbReference type="Pfam" id="PF01926">
    <property type="entry name" value="MMR_HSR1"/>
    <property type="match status" value="2"/>
</dbReference>
<dbReference type="GeneID" id="29672164"/>
<evidence type="ECO:0000256" key="9">
    <source>
        <dbReference type="HAMAP-Rule" id="MF_00195"/>
    </source>
</evidence>
<dbReference type="OMA" id="CNLPQYV"/>
<keyword evidence="4 11" id="KW-0677">Repeat</keyword>
<evidence type="ECO:0000256" key="7">
    <source>
        <dbReference type="ARBA" id="ARBA00032345"/>
    </source>
</evidence>
<dbReference type="InterPro" id="IPR031166">
    <property type="entry name" value="G_ENGA"/>
</dbReference>
<evidence type="ECO:0000256" key="5">
    <source>
        <dbReference type="ARBA" id="ARBA00022741"/>
    </source>
</evidence>
<comment type="function">
    <text evidence="8 9 11">GTPase that plays an essential role in the late steps of ribosome biogenesis.</text>
</comment>
<dbReference type="PRINTS" id="PR00326">
    <property type="entry name" value="GTP1OBG"/>
</dbReference>
<gene>
    <name evidence="9 13" type="primary">der</name>
    <name evidence="13" type="ORF">CEG42_02370</name>
</gene>
<protein>
    <recommendedName>
        <fullName evidence="2 9">GTPase Der</fullName>
    </recommendedName>
    <alternativeName>
        <fullName evidence="7 9">GTP-binding protein EngA</fullName>
    </alternativeName>
</protein>
<dbReference type="InterPro" id="IPR015946">
    <property type="entry name" value="KH_dom-like_a/b"/>
</dbReference>
<evidence type="ECO:0000256" key="3">
    <source>
        <dbReference type="ARBA" id="ARBA00022517"/>
    </source>
</evidence>
<dbReference type="PANTHER" id="PTHR43834">
    <property type="entry name" value="GTPASE DER"/>
    <property type="match status" value="1"/>
</dbReference>
<keyword evidence="5 9" id="KW-0547">Nucleotide-binding</keyword>
<dbReference type="InterPro" id="IPR005225">
    <property type="entry name" value="Small_GTP-bd"/>
</dbReference>
<evidence type="ECO:0000256" key="8">
    <source>
        <dbReference type="ARBA" id="ARBA00053470"/>
    </source>
</evidence>
<feature type="binding site" evidence="9">
    <location>
        <begin position="8"/>
        <end position="15"/>
    </location>
    <ligand>
        <name>GTP</name>
        <dbReference type="ChEBI" id="CHEBI:37565"/>
        <label>1</label>
    </ligand>
</feature>
<dbReference type="Gene3D" id="3.40.50.300">
    <property type="entry name" value="P-loop containing nucleotide triphosphate hydrolases"/>
    <property type="match status" value="2"/>
</dbReference>
<keyword evidence="6 9" id="KW-0342">GTP-binding</keyword>
<dbReference type="InterPro" id="IPR016484">
    <property type="entry name" value="GTPase_Der"/>
</dbReference>
<feature type="binding site" evidence="9">
    <location>
        <begin position="293"/>
        <end position="296"/>
    </location>
    <ligand>
        <name>GTP</name>
        <dbReference type="ChEBI" id="CHEBI:37565"/>
        <label>2</label>
    </ligand>
</feature>
<dbReference type="NCBIfam" id="TIGR00231">
    <property type="entry name" value="small_GTP"/>
    <property type="match status" value="2"/>
</dbReference>
<dbReference type="CDD" id="cd01894">
    <property type="entry name" value="EngA1"/>
    <property type="match status" value="1"/>
</dbReference>
<dbReference type="EMBL" id="CP021991">
    <property type="protein sequence ID" value="ASD30049.1"/>
    <property type="molecule type" value="Genomic_DNA"/>
</dbReference>
<dbReference type="PIRSF" id="PIRSF006485">
    <property type="entry name" value="GTP-binding_EngA"/>
    <property type="match status" value="1"/>
</dbReference>
<reference evidence="13 14" key="1">
    <citation type="submission" date="2017-06" db="EMBL/GenBank/DDBJ databases">
        <title>Genome Sequencing and Comparative Genomics Analysis of Five Ureaplasma Urealyticums with Different Drug Resistance.</title>
        <authorList>
            <person name="Ma L."/>
            <person name="Jia T."/>
        </authorList>
    </citation>
    <scope>NUCLEOTIDE SEQUENCE [LARGE SCALE GENOMIC DNA]</scope>
    <source>
        <strain evidence="14">hebnu uu3</strain>
    </source>
</reference>
<dbReference type="RefSeq" id="WP_006688696.1">
    <property type="nucleotide sequence ID" value="NZ_CAMQQM010000019.1"/>
</dbReference>
<feature type="binding site" evidence="9">
    <location>
        <begin position="181"/>
        <end position="188"/>
    </location>
    <ligand>
        <name>GTP</name>
        <dbReference type="ChEBI" id="CHEBI:37565"/>
        <label>2</label>
    </ligand>
</feature>
<feature type="binding site" evidence="9">
    <location>
        <begin position="55"/>
        <end position="59"/>
    </location>
    <ligand>
        <name>GTP</name>
        <dbReference type="ChEBI" id="CHEBI:37565"/>
        <label>1</label>
    </ligand>
</feature>
<dbReference type="NCBIfam" id="TIGR03594">
    <property type="entry name" value="GTPase_EngA"/>
    <property type="match status" value="1"/>
</dbReference>
<dbReference type="FunFam" id="3.40.50.300:FF:000057">
    <property type="entry name" value="GTPase Der"/>
    <property type="match status" value="1"/>
</dbReference>
<sequence>MRTIAIVGKPNVGKSSLFNRILMRRKSIVDDQPGVTRDRIYDIGNWLTRSFMLIDTGGIISSKDTYQDNINEQVLFAINEANTIIFLVSAKDGINNDDKKIAKMLKEKAKDKKIILVINKIESEKYYLNEGELYSFGFGKFFKISAEHGIGMGDLLDELVKDMPIQNNLEKQERFKFCIIGRPNVGKSSLTNTILGEQRVIVNAEAGSTRDSIDNDFNYYNKKYTIIDTAGIRRKGKIVESVEKYAVLRTKKAIERSQLILLVLDGSEPFKEQDEVVGGLAYNANIPTIIIVNKWDNIINKNSHTMEMVKKQIRSQFKYLSWAPIVFVSALDNKRIHTIFEAIEFVREQAMRKIATSLLNDVVIKANAFQEPPPFKGGRISISYIVQVQSQIPTFVLKCNNPKFLHFSYARYIENEIRKAFGFDSVPITLYWQDKNKKLRGE</sequence>
<dbReference type="HAMAP" id="MF_00195">
    <property type="entry name" value="GTPase_Der"/>
    <property type="match status" value="1"/>
</dbReference>
<evidence type="ECO:0000256" key="10">
    <source>
        <dbReference type="PROSITE-ProRule" id="PRU01049"/>
    </source>
</evidence>
<feature type="binding site" evidence="9">
    <location>
        <begin position="228"/>
        <end position="232"/>
    </location>
    <ligand>
        <name>GTP</name>
        <dbReference type="ChEBI" id="CHEBI:37565"/>
        <label>2</label>
    </ligand>
</feature>
<evidence type="ECO:0000256" key="4">
    <source>
        <dbReference type="ARBA" id="ARBA00022737"/>
    </source>
</evidence>
<dbReference type="Gene3D" id="3.30.300.20">
    <property type="match status" value="1"/>
</dbReference>
<dbReference type="Pfam" id="PF14714">
    <property type="entry name" value="KH_dom-like"/>
    <property type="match status" value="1"/>
</dbReference>
<proteinExistence type="inferred from homology"/>
<evidence type="ECO:0000256" key="11">
    <source>
        <dbReference type="RuleBase" id="RU004481"/>
    </source>
</evidence>
<evidence type="ECO:0000256" key="6">
    <source>
        <dbReference type="ARBA" id="ARBA00023134"/>
    </source>
</evidence>
<dbReference type="CDD" id="cd01895">
    <property type="entry name" value="EngA2"/>
    <property type="match status" value="1"/>
</dbReference>
<dbReference type="InterPro" id="IPR006073">
    <property type="entry name" value="GTP-bd"/>
</dbReference>
<dbReference type="AlphaFoldDB" id="A0AAC9X740"/>
<dbReference type="GO" id="GO:0042254">
    <property type="term" value="P:ribosome biogenesis"/>
    <property type="evidence" value="ECO:0007669"/>
    <property type="project" value="UniProtKB-KW"/>
</dbReference>
<evidence type="ECO:0000256" key="2">
    <source>
        <dbReference type="ARBA" id="ARBA00020953"/>
    </source>
</evidence>
<evidence type="ECO:0000256" key="1">
    <source>
        <dbReference type="ARBA" id="ARBA00008279"/>
    </source>
</evidence>
<name>A0AAC9X740_UREPR</name>
<dbReference type="Proteomes" id="UP000197054">
    <property type="component" value="Chromosome"/>
</dbReference>
<dbReference type="InterPro" id="IPR027417">
    <property type="entry name" value="P-loop_NTPase"/>
</dbReference>
<dbReference type="InterPro" id="IPR032859">
    <property type="entry name" value="KH_dom-like"/>
</dbReference>
<dbReference type="FunFam" id="3.40.50.300:FF:000040">
    <property type="entry name" value="GTPase Der"/>
    <property type="match status" value="1"/>
</dbReference>
<dbReference type="GO" id="GO:0043022">
    <property type="term" value="F:ribosome binding"/>
    <property type="evidence" value="ECO:0007669"/>
    <property type="project" value="TreeGrafter"/>
</dbReference>
<feature type="domain" description="EngA-type G" evidence="12">
    <location>
        <begin position="2"/>
        <end position="167"/>
    </location>
</feature>
<comment type="subunit">
    <text evidence="9">Associates with the 50S ribosomal subunit.</text>
</comment>
<dbReference type="PANTHER" id="PTHR43834:SF6">
    <property type="entry name" value="GTPASE DER"/>
    <property type="match status" value="1"/>
</dbReference>
<feature type="domain" description="EngA-type G" evidence="12">
    <location>
        <begin position="175"/>
        <end position="351"/>
    </location>
</feature>
<evidence type="ECO:0000259" key="12">
    <source>
        <dbReference type="PROSITE" id="PS51712"/>
    </source>
</evidence>
<dbReference type="FunFam" id="3.30.300.20:FF:000004">
    <property type="entry name" value="GTPase Der"/>
    <property type="match status" value="1"/>
</dbReference>
<dbReference type="SUPFAM" id="SSF52540">
    <property type="entry name" value="P-loop containing nucleoside triphosphate hydrolases"/>
    <property type="match status" value="2"/>
</dbReference>
<comment type="similarity">
    <text evidence="1 9 10 11">Belongs to the TRAFAC class TrmE-Era-EngA-EngB-Septin-like GTPase superfamily. EngA (Der) GTPase family.</text>
</comment>
<feature type="binding site" evidence="9">
    <location>
        <begin position="119"/>
        <end position="122"/>
    </location>
    <ligand>
        <name>GTP</name>
        <dbReference type="ChEBI" id="CHEBI:37565"/>
        <label>1</label>
    </ligand>
</feature>
<evidence type="ECO:0000313" key="14">
    <source>
        <dbReference type="Proteomes" id="UP000197054"/>
    </source>
</evidence>
<organism evidence="13 14">
    <name type="scientific">Ureaplasma parvum</name>
    <name type="common">Ureaplasma urealyticum biotype 1</name>
    <dbReference type="NCBI Taxonomy" id="134821"/>
    <lineage>
        <taxon>Bacteria</taxon>
        <taxon>Bacillati</taxon>
        <taxon>Mycoplasmatota</taxon>
        <taxon>Mycoplasmoidales</taxon>
        <taxon>Mycoplasmoidaceae</taxon>
        <taxon>Ureaplasma</taxon>
    </lineage>
</organism>
<dbReference type="PROSITE" id="PS51712">
    <property type="entry name" value="G_ENGA"/>
    <property type="match status" value="2"/>
</dbReference>
<evidence type="ECO:0000313" key="13">
    <source>
        <dbReference type="EMBL" id="ASD30049.1"/>
    </source>
</evidence>
<dbReference type="GO" id="GO:0005525">
    <property type="term" value="F:GTP binding"/>
    <property type="evidence" value="ECO:0007669"/>
    <property type="project" value="UniProtKB-UniRule"/>
</dbReference>
<accession>A0AAC9X740</accession>
<dbReference type="SMR" id="A0AAC9X740"/>
<keyword evidence="3 9" id="KW-0690">Ribosome biogenesis</keyword>